<feature type="domain" description="Schlafen GTPase-like" evidence="3">
    <location>
        <begin position="396"/>
        <end position="539"/>
    </location>
</feature>
<dbReference type="KEGG" id="ovr:110142890"/>
<dbReference type="FunCoup" id="A0A6J0Y8U3">
    <property type="interactions" value="21"/>
</dbReference>
<dbReference type="InterPro" id="IPR038461">
    <property type="entry name" value="Schlafen_AlbA_2_dom_sf"/>
</dbReference>
<dbReference type="Pfam" id="PF17057">
    <property type="entry name" value="B3R"/>
    <property type="match status" value="1"/>
</dbReference>
<dbReference type="PANTHER" id="PTHR12155">
    <property type="entry name" value="SCHLAFEN"/>
    <property type="match status" value="1"/>
</dbReference>
<evidence type="ECO:0000313" key="4">
    <source>
        <dbReference type="Proteomes" id="UP001652640"/>
    </source>
</evidence>
<evidence type="ECO:0000259" key="2">
    <source>
        <dbReference type="Pfam" id="PF17057"/>
    </source>
</evidence>
<dbReference type="OrthoDB" id="6052143at2759"/>
<name>A0A6J0Y8U3_ODOVR</name>
<feature type="domain" description="Schlafen AlbA-2" evidence="1">
    <location>
        <begin position="204"/>
        <end position="330"/>
    </location>
</feature>
<evidence type="ECO:0000313" key="6">
    <source>
        <dbReference type="RefSeq" id="XP_070334767.1"/>
    </source>
</evidence>
<organism evidence="4 5">
    <name type="scientific">Odocoileus virginianus</name>
    <name type="common">White-tailed deer</name>
    <dbReference type="NCBI Taxonomy" id="9874"/>
    <lineage>
        <taxon>Eukaryota</taxon>
        <taxon>Metazoa</taxon>
        <taxon>Chordata</taxon>
        <taxon>Craniata</taxon>
        <taxon>Vertebrata</taxon>
        <taxon>Euteleostomi</taxon>
        <taxon>Mammalia</taxon>
        <taxon>Eutheria</taxon>
        <taxon>Laurasiatheria</taxon>
        <taxon>Artiodactyla</taxon>
        <taxon>Ruminantia</taxon>
        <taxon>Pecora</taxon>
        <taxon>Cervidae</taxon>
        <taxon>Odocoileinae</taxon>
        <taxon>Odocoileus</taxon>
    </lineage>
</organism>
<evidence type="ECO:0000259" key="3">
    <source>
        <dbReference type="Pfam" id="PF21026"/>
    </source>
</evidence>
<dbReference type="InterPro" id="IPR007421">
    <property type="entry name" value="Schlafen_AlbA_2_dom"/>
</dbReference>
<dbReference type="RefSeq" id="XP_070334768.1">
    <property type="nucleotide sequence ID" value="XM_070478667.1"/>
</dbReference>
<dbReference type="GeneID" id="110142890"/>
<dbReference type="InterPro" id="IPR048729">
    <property type="entry name" value="SLFN_GTPase-like"/>
</dbReference>
<dbReference type="RefSeq" id="XP_020757969.2">
    <property type="nucleotide sequence ID" value="XM_020902310.2"/>
</dbReference>
<evidence type="ECO:0000313" key="5">
    <source>
        <dbReference type="RefSeq" id="XP_020757969.2"/>
    </source>
</evidence>
<dbReference type="InterPro" id="IPR029684">
    <property type="entry name" value="Schlafen"/>
</dbReference>
<dbReference type="InterPro" id="IPR031450">
    <property type="entry name" value="Poxin-SLFN/SLFN_N"/>
</dbReference>
<dbReference type="Pfam" id="PF21026">
    <property type="entry name" value="SLFN_GTPase-like"/>
    <property type="match status" value="1"/>
</dbReference>
<dbReference type="Gene3D" id="3.30.950.30">
    <property type="entry name" value="Schlafen, AAA domain"/>
    <property type="match status" value="1"/>
</dbReference>
<dbReference type="AlphaFoldDB" id="A0A6J0Y8U3"/>
<sequence>MASEKMTNCVVSDSNYAELVLDVGKVTLGEKKRKKMRDSQLRKKQNENLSKCVITLLNSGGGMSKIEIENEDYSYEKDGIGLDLEHSLADMVPIVHKYFDFMKQGKYFLIFVKSWSSKIPGMKIATLSSNLYKRDITSVNVMNATVALEFLKDRVETRERFSLMSKSSSKRCREETEESSTKALASDFFNRTQLRYREKLTFTESTYVEIKDFSTQKLLQRIKEILPQNVSAFANTRGGYLFIGLSEEKQEVIGFKAEKSDLDKLEREIEKCISKLPVYHFCMEKKKINYLCKFLEVYDEENLCGYVCMLKIEPFCCAVFAKKPDSWHVKDNQVMQLSVEEWVQLMMGPEPDFSRLFEEMNLQRSMLSSIPHDWSVDKSKNLESHQQRYHFRVPSEKVTYIPEILCKRLFSQHEGLAQLIHKEMGSVHHGTLIFSKSWSSDLDLQENQSVICDALLISQDRPPVLYTFLRELNEELKGYSIQTALTLKKKLVKIGGYTGKVCVMTKIYWSEESSLLTEGSARLLHDSSLSAIYPKSYTLITSQTMNDLKKALFIVLKSLGTLSDKFDSEIFQHLLSNQHGLLSEE</sequence>
<gene>
    <name evidence="5 6 7" type="primary">LOC110142890</name>
</gene>
<accession>A0A6J0Y8U3</accession>
<reference evidence="5 6" key="2">
    <citation type="submission" date="2025-05" db="UniProtKB">
        <authorList>
            <consortium name="RefSeq"/>
        </authorList>
    </citation>
    <scope>IDENTIFICATION</scope>
    <source>
        <tissue evidence="5 6">Tongue muscle</tissue>
    </source>
</reference>
<dbReference type="InParanoid" id="A0A6J0Y8U3"/>
<reference evidence="4" key="1">
    <citation type="journal article" date="2022" name="J. Hered.">
        <title>A De Novo Chromosome-Level Genome Assembly of the White-Tailed Deer, Odocoileus Virginianus.</title>
        <authorList>
            <person name="London E.W."/>
            <person name="Roca A.L."/>
            <person name="Novakofski J.E."/>
            <person name="Mateus-Pinilla N.E."/>
        </authorList>
    </citation>
    <scope>NUCLEOTIDE SEQUENCE [LARGE SCALE GENOMIC DNA]</scope>
</reference>
<dbReference type="Proteomes" id="UP001652640">
    <property type="component" value="Chromosome 17"/>
</dbReference>
<dbReference type="PANTHER" id="PTHR12155:SF2">
    <property type="entry name" value="RIBONUCLEASE SLFN12"/>
    <property type="match status" value="1"/>
</dbReference>
<proteinExistence type="predicted"/>
<feature type="domain" description="Poxin-Schlafen/Schlafen-like N-terminal" evidence="2">
    <location>
        <begin position="87"/>
        <end position="202"/>
    </location>
</feature>
<protein>
    <submittedName>
        <fullName evidence="5 6">Ribonuclease SLFN12</fullName>
    </submittedName>
</protein>
<dbReference type="Pfam" id="PF04326">
    <property type="entry name" value="SLFN_AlbA_2"/>
    <property type="match status" value="1"/>
</dbReference>
<evidence type="ECO:0000313" key="7">
    <source>
        <dbReference type="RefSeq" id="XP_070334768.1"/>
    </source>
</evidence>
<evidence type="ECO:0000259" key="1">
    <source>
        <dbReference type="Pfam" id="PF04326"/>
    </source>
</evidence>
<keyword evidence="4" id="KW-1185">Reference proteome</keyword>
<dbReference type="RefSeq" id="XP_070334767.1">
    <property type="nucleotide sequence ID" value="XM_070478666.1"/>
</dbReference>